<dbReference type="PANTHER" id="PTHR34047">
    <property type="entry name" value="NUCLEAR INTRON MATURASE 1, MITOCHONDRIAL-RELATED"/>
    <property type="match status" value="1"/>
</dbReference>
<dbReference type="PANTHER" id="PTHR34047:SF8">
    <property type="entry name" value="PROTEIN YKFC"/>
    <property type="match status" value="1"/>
</dbReference>
<dbReference type="CDD" id="cd01651">
    <property type="entry name" value="RT_G2_intron"/>
    <property type="match status" value="1"/>
</dbReference>
<dbReference type="RefSeq" id="WP_367114518.1">
    <property type="nucleotide sequence ID" value="NZ_AP031496.1"/>
</dbReference>
<dbReference type="NCBIfam" id="TIGR04416">
    <property type="entry name" value="group_II_RT_mat"/>
    <property type="match status" value="1"/>
</dbReference>
<sequence length="499" mass="57802">MSMNVGEKSDPVVVPEKISNNGAKVPAERLEERTGPKGNGQRAAAVWTQSQVAASPGLLTVRQAAQRNKETRFSALLHHVDIPLLHQSYFALKRRSAAGIDGVTWEAYGSELDARLENLNRRIHKGSYRARPARRVYIPKADGSTRPLGIQCLEDKIVQQAVVFVLNAIYEPDFMGFSYGFRPGRGQHDALDAVQAGLYRKKINWVLDADIRKFFDSMSHEWMMRFLEHRIADKRLLRLIRKWLTAGVQEDGQVIRSVKGTPQGAVISPVLANIYLHYVFDLWVDTWRKRRAYGDVVVIRYADDTVLGFQYERDAYTFRQALAGRLAKFGLDLHPDKTRLIQFGRFASAKRRQRGLGKPETFEFLGFTHYCTRSRQNGWFKIARVTSRKRLRAQLRAVKDALRRRINRPIGETGRWLRRVIQGHMNYFAVPGNGERVSGFVFRVSRLWLKMLRRRSQRHRMPWSRFAAIRNFFFPKVRILHPQPLHRFDARTRGRSPVR</sequence>
<dbReference type="InterPro" id="IPR000477">
    <property type="entry name" value="RT_dom"/>
</dbReference>
<comment type="similarity">
    <text evidence="1">Belongs to the bacterial reverse transcriptase family.</text>
</comment>
<protein>
    <submittedName>
        <fullName evidence="4">Group II intron reverse transcriptase/maturase</fullName>
    </submittedName>
</protein>
<dbReference type="InterPro" id="IPR043502">
    <property type="entry name" value="DNA/RNA_pol_sf"/>
</dbReference>
<evidence type="ECO:0000313" key="5">
    <source>
        <dbReference type="Proteomes" id="UP001409585"/>
    </source>
</evidence>
<comment type="caution">
    <text evidence="4">The sequence shown here is derived from an EMBL/GenBank/DDBJ whole genome shotgun (WGS) entry which is preliminary data.</text>
</comment>
<dbReference type="Pfam" id="PF00078">
    <property type="entry name" value="RVT_1"/>
    <property type="match status" value="1"/>
</dbReference>
<dbReference type="SUPFAM" id="SSF56672">
    <property type="entry name" value="DNA/RNA polymerases"/>
    <property type="match status" value="1"/>
</dbReference>
<keyword evidence="4" id="KW-0695">RNA-directed DNA polymerase</keyword>
<keyword evidence="4" id="KW-0548">Nucleotidyltransferase</keyword>
<dbReference type="Proteomes" id="UP001409585">
    <property type="component" value="Unassembled WGS sequence"/>
</dbReference>
<organism evidence="4 5">
    <name type="scientific">Halioxenophilus aromaticivorans</name>
    <dbReference type="NCBI Taxonomy" id="1306992"/>
    <lineage>
        <taxon>Bacteria</taxon>
        <taxon>Pseudomonadati</taxon>
        <taxon>Pseudomonadota</taxon>
        <taxon>Gammaproteobacteria</taxon>
        <taxon>Alteromonadales</taxon>
        <taxon>Alteromonadaceae</taxon>
        <taxon>Halioxenophilus</taxon>
    </lineage>
</organism>
<feature type="region of interest" description="Disordered" evidence="2">
    <location>
        <begin position="1"/>
        <end position="40"/>
    </location>
</feature>
<dbReference type="InterPro" id="IPR030931">
    <property type="entry name" value="Group_II_RT_mat"/>
</dbReference>
<keyword evidence="5" id="KW-1185">Reference proteome</keyword>
<dbReference type="AlphaFoldDB" id="A0AAV3U809"/>
<evidence type="ECO:0000313" key="4">
    <source>
        <dbReference type="EMBL" id="GAA4955211.1"/>
    </source>
</evidence>
<evidence type="ECO:0000259" key="3">
    <source>
        <dbReference type="PROSITE" id="PS50878"/>
    </source>
</evidence>
<keyword evidence="4" id="KW-0808">Transferase</keyword>
<dbReference type="InterPro" id="IPR051083">
    <property type="entry name" value="GrpII_Intron_Splice-Mob/Def"/>
</dbReference>
<feature type="domain" description="Reverse transcriptase" evidence="3">
    <location>
        <begin position="119"/>
        <end position="369"/>
    </location>
</feature>
<dbReference type="EMBL" id="BAABLX010000067">
    <property type="protein sequence ID" value="GAA4955211.1"/>
    <property type="molecule type" value="Genomic_DNA"/>
</dbReference>
<name>A0AAV3U809_9ALTE</name>
<feature type="compositionally biased region" description="Basic and acidic residues" evidence="2">
    <location>
        <begin position="26"/>
        <end position="35"/>
    </location>
</feature>
<proteinExistence type="inferred from homology"/>
<evidence type="ECO:0000256" key="2">
    <source>
        <dbReference type="SAM" id="MobiDB-lite"/>
    </source>
</evidence>
<gene>
    <name evidence="4" type="primary">ltrA_2</name>
    <name evidence="4" type="ORF">GCM10025791_39230</name>
</gene>
<accession>A0AAV3U809</accession>
<dbReference type="PROSITE" id="PS50878">
    <property type="entry name" value="RT_POL"/>
    <property type="match status" value="1"/>
</dbReference>
<evidence type="ECO:0000256" key="1">
    <source>
        <dbReference type="ARBA" id="ARBA00034120"/>
    </source>
</evidence>
<dbReference type="GO" id="GO:0003964">
    <property type="term" value="F:RNA-directed DNA polymerase activity"/>
    <property type="evidence" value="ECO:0007669"/>
    <property type="project" value="UniProtKB-KW"/>
</dbReference>
<reference evidence="5" key="1">
    <citation type="journal article" date="2019" name="Int. J. Syst. Evol. Microbiol.">
        <title>The Global Catalogue of Microorganisms (GCM) 10K type strain sequencing project: providing services to taxonomists for standard genome sequencing and annotation.</title>
        <authorList>
            <consortium name="The Broad Institute Genomics Platform"/>
            <consortium name="The Broad Institute Genome Sequencing Center for Infectious Disease"/>
            <person name="Wu L."/>
            <person name="Ma J."/>
        </authorList>
    </citation>
    <scope>NUCLEOTIDE SEQUENCE [LARGE SCALE GENOMIC DNA]</scope>
    <source>
        <strain evidence="5">JCM 19134</strain>
    </source>
</reference>